<dbReference type="Proteomes" id="UP000515465">
    <property type="component" value="Chromosome"/>
</dbReference>
<evidence type="ECO:0000313" key="2">
    <source>
        <dbReference type="EMBL" id="QND59899.1"/>
    </source>
</evidence>
<keyword evidence="1" id="KW-1133">Transmembrane helix</keyword>
<keyword evidence="1" id="KW-0472">Membrane</keyword>
<evidence type="ECO:0000313" key="3">
    <source>
        <dbReference type="Proteomes" id="UP000515465"/>
    </source>
</evidence>
<feature type="transmembrane region" description="Helical" evidence="1">
    <location>
        <begin position="40"/>
        <end position="61"/>
    </location>
</feature>
<reference evidence="2" key="1">
    <citation type="journal article" date="2020" name="Mol. Plant Microbe Interact.">
        <title>Complete genome sequences of four natural Pseudomonas isolates that catabolize a wide range of aromatic compounds relevant to lignin valorization.</title>
        <authorList>
            <person name="Hatmaker E.A."/>
            <person name="Presle G."/>
            <person name="Cannon O."/>
            <person name="Guss A.M."/>
            <person name="Elkins J.G."/>
        </authorList>
    </citation>
    <scope>NUCLEOTIDE SEQUENCE</scope>
    <source>
        <strain evidence="2">583</strain>
    </source>
</reference>
<proteinExistence type="predicted"/>
<sequence length="64" mass="7071">MDSLGWVVIAFGVAAAYVLLRYDLYDAAVLKWKTVSGSEVYYAYAAFFVFLTIAGVALFFYPVG</sequence>
<dbReference type="EMBL" id="CP050296">
    <property type="protein sequence ID" value="QND59899.1"/>
    <property type="molecule type" value="Genomic_DNA"/>
</dbReference>
<name>A0A7G6SZG7_9HYPH</name>
<protein>
    <submittedName>
        <fullName evidence="2">Uncharacterized protein</fullName>
    </submittedName>
</protein>
<dbReference type="AlphaFoldDB" id="A0A7G6SZG7"/>
<accession>A0A7G6SZG7</accession>
<dbReference type="RefSeq" id="WP_183458522.1">
    <property type="nucleotide sequence ID" value="NZ_CP050296.1"/>
</dbReference>
<keyword evidence="1" id="KW-0812">Transmembrane</keyword>
<gene>
    <name evidence="2" type="ORF">HB778_27580</name>
</gene>
<organism evidence="2 3">
    <name type="scientific">Mesorhizobium huakuii</name>
    <dbReference type="NCBI Taxonomy" id="28104"/>
    <lineage>
        <taxon>Bacteria</taxon>
        <taxon>Pseudomonadati</taxon>
        <taxon>Pseudomonadota</taxon>
        <taxon>Alphaproteobacteria</taxon>
        <taxon>Hyphomicrobiales</taxon>
        <taxon>Phyllobacteriaceae</taxon>
        <taxon>Mesorhizobium</taxon>
    </lineage>
</organism>
<evidence type="ECO:0000256" key="1">
    <source>
        <dbReference type="SAM" id="Phobius"/>
    </source>
</evidence>